<comment type="similarity">
    <text evidence="1 5">Belongs to the FlgD family.</text>
</comment>
<dbReference type="InterPro" id="IPR005648">
    <property type="entry name" value="FlgD"/>
</dbReference>
<dbReference type="RefSeq" id="WP_090190005.1">
    <property type="nucleotide sequence ID" value="NZ_FOTF01000013.1"/>
</dbReference>
<evidence type="ECO:0000256" key="2">
    <source>
        <dbReference type="ARBA" id="ARBA00016013"/>
    </source>
</evidence>
<evidence type="ECO:0000256" key="3">
    <source>
        <dbReference type="ARBA" id="ARBA00022795"/>
    </source>
</evidence>
<sequence>MINATLASGLTGTTTQSASQVSSTELQESYNSFLTLLTAQISNQDPLEPVDSTQFVSQLAQLTQVEQSISTNANLESISSMLATMGAMSDMQMIGRNVLVPSSQVTMTDTEFPLSYQVEPGATDVKIRIYSQEGSLVRELTGSSVADGELIDVAWDRRDAVGLPTPPGNFRIEIAATDVNGDPIAATSLTTAGVERVNFTARGPELQLSNGETVLSQVVRSVL</sequence>
<dbReference type="Gene3D" id="2.30.30.910">
    <property type="match status" value="1"/>
</dbReference>
<keyword evidence="8" id="KW-0969">Cilium</keyword>
<evidence type="ECO:0000256" key="5">
    <source>
        <dbReference type="RuleBase" id="RU362076"/>
    </source>
</evidence>
<dbReference type="Gene3D" id="2.60.40.4070">
    <property type="match status" value="1"/>
</dbReference>
<evidence type="ECO:0000313" key="9">
    <source>
        <dbReference type="Proteomes" id="UP000199550"/>
    </source>
</evidence>
<evidence type="ECO:0000313" key="8">
    <source>
        <dbReference type="EMBL" id="SFL30158.1"/>
    </source>
</evidence>
<evidence type="ECO:0000256" key="4">
    <source>
        <dbReference type="ARBA" id="ARBA00024746"/>
    </source>
</evidence>
<keyword evidence="8" id="KW-0282">Flagellum</keyword>
<organism evidence="8 9">
    <name type="scientific">Loktanella salsilacus</name>
    <dbReference type="NCBI Taxonomy" id="195913"/>
    <lineage>
        <taxon>Bacteria</taxon>
        <taxon>Pseudomonadati</taxon>
        <taxon>Pseudomonadota</taxon>
        <taxon>Alphaproteobacteria</taxon>
        <taxon>Rhodobacterales</taxon>
        <taxon>Roseobacteraceae</taxon>
        <taxon>Loktanella</taxon>
    </lineage>
</organism>
<gene>
    <name evidence="8" type="ORF">SAMN04488004_11341</name>
</gene>
<keyword evidence="8" id="KW-0966">Cell projection</keyword>
<dbReference type="EMBL" id="FOTF01000013">
    <property type="protein sequence ID" value="SFL30158.1"/>
    <property type="molecule type" value="Genomic_DNA"/>
</dbReference>
<evidence type="ECO:0000256" key="1">
    <source>
        <dbReference type="ARBA" id="ARBA00010577"/>
    </source>
</evidence>
<reference evidence="8 9" key="1">
    <citation type="submission" date="2016-10" db="EMBL/GenBank/DDBJ databases">
        <authorList>
            <person name="de Groot N.N."/>
        </authorList>
    </citation>
    <scope>NUCLEOTIDE SEQUENCE [LARGE SCALE GENOMIC DNA]</scope>
    <source>
        <strain evidence="8 9">DSM 16199</strain>
    </source>
</reference>
<dbReference type="InterPro" id="IPR025965">
    <property type="entry name" value="FlgD/Vpr_Ig-like"/>
</dbReference>
<dbReference type="Pfam" id="PF03963">
    <property type="entry name" value="FlgD"/>
    <property type="match status" value="1"/>
</dbReference>
<dbReference type="InterPro" id="IPR025963">
    <property type="entry name" value="FLgD_Tudor"/>
</dbReference>
<keyword evidence="3 5" id="KW-1005">Bacterial flagellum biogenesis</keyword>
<dbReference type="Proteomes" id="UP000199550">
    <property type="component" value="Unassembled WGS sequence"/>
</dbReference>
<feature type="domain" description="FlgD Tudor-like" evidence="7">
    <location>
        <begin position="88"/>
        <end position="218"/>
    </location>
</feature>
<accession>A0A1I4GJF9</accession>
<keyword evidence="9" id="KW-1185">Reference proteome</keyword>
<comment type="function">
    <text evidence="4 5">Required for flagellar hook formation. May act as a scaffolding protein.</text>
</comment>
<evidence type="ECO:0000259" key="7">
    <source>
        <dbReference type="Pfam" id="PF13861"/>
    </source>
</evidence>
<protein>
    <recommendedName>
        <fullName evidence="2 5">Basal-body rod modification protein FlgD</fullName>
    </recommendedName>
</protein>
<dbReference type="GO" id="GO:0044781">
    <property type="term" value="P:bacterial-type flagellum organization"/>
    <property type="evidence" value="ECO:0007669"/>
    <property type="project" value="UniProtKB-UniRule"/>
</dbReference>
<dbReference type="Pfam" id="PF13861">
    <property type="entry name" value="FLgD_tudor"/>
    <property type="match status" value="1"/>
</dbReference>
<name>A0A1I4GJF9_9RHOB</name>
<dbReference type="Pfam" id="PF13860">
    <property type="entry name" value="FlgD_ig"/>
    <property type="match status" value="1"/>
</dbReference>
<evidence type="ECO:0000259" key="6">
    <source>
        <dbReference type="Pfam" id="PF13860"/>
    </source>
</evidence>
<dbReference type="AlphaFoldDB" id="A0A1I4GJF9"/>
<feature type="domain" description="FlgD/Vpr Ig-like" evidence="6">
    <location>
        <begin position="103"/>
        <end position="178"/>
    </location>
</feature>
<dbReference type="STRING" id="195913.SAMN04488004_11341"/>
<dbReference type="OrthoDB" id="9785233at2"/>
<proteinExistence type="inferred from homology"/>